<evidence type="ECO:0000313" key="2">
    <source>
        <dbReference type="EMBL" id="MFC6824141.1"/>
    </source>
</evidence>
<evidence type="ECO:0000313" key="3">
    <source>
        <dbReference type="Proteomes" id="UP001596408"/>
    </source>
</evidence>
<comment type="caution">
    <text evidence="2">The sequence shown here is derived from an EMBL/GenBank/DDBJ whole genome shotgun (WGS) entry which is preliminary data.</text>
</comment>
<dbReference type="Proteomes" id="UP001596408">
    <property type="component" value="Unassembled WGS sequence"/>
</dbReference>
<accession>A0ABD5TU96</accession>
<sequence>MSTPAPTKAARDERPSAVEDEGEAAESGIHDGHRTSLGNCVAAT</sequence>
<dbReference type="AlphaFoldDB" id="A0ABD5TU96"/>
<feature type="region of interest" description="Disordered" evidence="1">
    <location>
        <begin position="1"/>
        <end position="44"/>
    </location>
</feature>
<keyword evidence="3" id="KW-1185">Reference proteome</keyword>
<name>A0ABD5TU96_9EURY</name>
<proteinExistence type="predicted"/>
<gene>
    <name evidence="2" type="ORF">ACFQEV_03905</name>
</gene>
<protein>
    <submittedName>
        <fullName evidence="2">Uncharacterized protein</fullName>
    </submittedName>
</protein>
<organism evidence="2 3">
    <name type="scientific">Halopelagius fulvigenes</name>
    <dbReference type="NCBI Taxonomy" id="1198324"/>
    <lineage>
        <taxon>Archaea</taxon>
        <taxon>Methanobacteriati</taxon>
        <taxon>Methanobacteriota</taxon>
        <taxon>Stenosarchaea group</taxon>
        <taxon>Halobacteria</taxon>
        <taxon>Halobacteriales</taxon>
        <taxon>Haloferacaceae</taxon>
    </lineage>
</organism>
<reference evidence="2 3" key="1">
    <citation type="journal article" date="2019" name="Int. J. Syst. Evol. Microbiol.">
        <title>The Global Catalogue of Microorganisms (GCM) 10K type strain sequencing project: providing services to taxonomists for standard genome sequencing and annotation.</title>
        <authorList>
            <consortium name="The Broad Institute Genomics Platform"/>
            <consortium name="The Broad Institute Genome Sequencing Center for Infectious Disease"/>
            <person name="Wu L."/>
            <person name="Ma J."/>
        </authorList>
    </citation>
    <scope>NUCLEOTIDE SEQUENCE [LARGE SCALE GENOMIC DNA]</scope>
    <source>
        <strain evidence="2 3">YIM 94188</strain>
    </source>
</reference>
<evidence type="ECO:0000256" key="1">
    <source>
        <dbReference type="SAM" id="MobiDB-lite"/>
    </source>
</evidence>
<dbReference type="EMBL" id="JBHSXH010000009">
    <property type="protein sequence ID" value="MFC6824141.1"/>
    <property type="molecule type" value="Genomic_DNA"/>
</dbReference>
<dbReference type="RefSeq" id="WP_379692749.1">
    <property type="nucleotide sequence ID" value="NZ_JBHSXH010000009.1"/>
</dbReference>